<name>A0A2C9UVI1_MANES</name>
<evidence type="ECO:0000313" key="1">
    <source>
        <dbReference type="EMBL" id="OAY34749.1"/>
    </source>
</evidence>
<accession>A0A2C9UVI1</accession>
<sequence length="53" mass="5911">MLICNMHASKPTQRLGRFPTTLHLRPIGFPGVLAAPLIASNRVFLLRSSIHFL</sequence>
<reference evidence="1" key="1">
    <citation type="submission" date="2016-02" db="EMBL/GenBank/DDBJ databases">
        <title>WGS assembly of Manihot esculenta.</title>
        <authorList>
            <person name="Bredeson J.V."/>
            <person name="Prochnik S.E."/>
            <person name="Lyons J.B."/>
            <person name="Schmutz J."/>
            <person name="Grimwood J."/>
            <person name="Vrebalov J."/>
            <person name="Bart R.S."/>
            <person name="Amuge T."/>
            <person name="Ferguson M.E."/>
            <person name="Green R."/>
            <person name="Putnam N."/>
            <person name="Stites J."/>
            <person name="Rounsley S."/>
            <person name="Rokhsar D.S."/>
        </authorList>
    </citation>
    <scope>NUCLEOTIDE SEQUENCE [LARGE SCALE GENOMIC DNA]</scope>
    <source>
        <tissue evidence="1">Leaf</tissue>
    </source>
</reference>
<proteinExistence type="predicted"/>
<protein>
    <submittedName>
        <fullName evidence="1">Uncharacterized protein</fullName>
    </submittedName>
</protein>
<dbReference type="EMBL" id="CM004398">
    <property type="protein sequence ID" value="OAY34749.1"/>
    <property type="molecule type" value="Genomic_DNA"/>
</dbReference>
<gene>
    <name evidence="1" type="ORF">MANES_12G044200</name>
</gene>
<dbReference type="AlphaFoldDB" id="A0A2C9UVI1"/>
<organism evidence="1">
    <name type="scientific">Manihot esculenta</name>
    <name type="common">Cassava</name>
    <name type="synonym">Jatropha manihot</name>
    <dbReference type="NCBI Taxonomy" id="3983"/>
    <lineage>
        <taxon>Eukaryota</taxon>
        <taxon>Viridiplantae</taxon>
        <taxon>Streptophyta</taxon>
        <taxon>Embryophyta</taxon>
        <taxon>Tracheophyta</taxon>
        <taxon>Spermatophyta</taxon>
        <taxon>Magnoliopsida</taxon>
        <taxon>eudicotyledons</taxon>
        <taxon>Gunneridae</taxon>
        <taxon>Pentapetalae</taxon>
        <taxon>rosids</taxon>
        <taxon>fabids</taxon>
        <taxon>Malpighiales</taxon>
        <taxon>Euphorbiaceae</taxon>
        <taxon>Crotonoideae</taxon>
        <taxon>Manihoteae</taxon>
        <taxon>Manihot</taxon>
    </lineage>
</organism>